<organism evidence="1">
    <name type="scientific">Mycobacterium xenopi 4042</name>
    <dbReference type="NCBI Taxonomy" id="1299334"/>
    <lineage>
        <taxon>Bacteria</taxon>
        <taxon>Bacillati</taxon>
        <taxon>Actinomycetota</taxon>
        <taxon>Actinomycetes</taxon>
        <taxon>Mycobacteriales</taxon>
        <taxon>Mycobacteriaceae</taxon>
        <taxon>Mycobacterium</taxon>
    </lineage>
</organism>
<proteinExistence type="predicted"/>
<evidence type="ECO:0000313" key="1">
    <source>
        <dbReference type="EMBL" id="EUA23175.1"/>
    </source>
</evidence>
<name>X7ZX14_MYCXE</name>
<accession>X7ZX14</accession>
<sequence length="56" mass="6240">MVSTLHCNVIQIHCPARMGSEVTELSTTQALEGLLGPDSYRRRYGQVDMGLPRYST</sequence>
<dbReference type="EMBL" id="JAOB01000069">
    <property type="protein sequence ID" value="EUA23175.1"/>
    <property type="molecule type" value="Genomic_DNA"/>
</dbReference>
<gene>
    <name evidence="1" type="ORF">I553_5181</name>
</gene>
<comment type="caution">
    <text evidence="1">The sequence shown here is derived from an EMBL/GenBank/DDBJ whole genome shotgun (WGS) entry which is preliminary data.</text>
</comment>
<dbReference type="AlphaFoldDB" id="X7ZX14"/>
<reference evidence="1" key="1">
    <citation type="submission" date="2014-01" db="EMBL/GenBank/DDBJ databases">
        <authorList>
            <person name="Brown-Elliot B."/>
            <person name="Wallace R."/>
            <person name="Lenaerts A."/>
            <person name="Ordway D."/>
            <person name="DeGroote M.A."/>
            <person name="Parker T."/>
            <person name="Sizemore C."/>
            <person name="Tallon L.J."/>
            <person name="Sadzewicz L.K."/>
            <person name="Sengamalay N."/>
            <person name="Fraser C.M."/>
            <person name="Hine E."/>
            <person name="Shefchek K.A."/>
            <person name="Das S.P."/>
            <person name="Tettelin H."/>
        </authorList>
    </citation>
    <scope>NUCLEOTIDE SEQUENCE [LARGE SCALE GENOMIC DNA]</scope>
    <source>
        <strain evidence="1">4042</strain>
    </source>
</reference>
<protein>
    <submittedName>
        <fullName evidence="1">Uncharacterized protein</fullName>
    </submittedName>
</protein>
<dbReference type="PATRIC" id="fig|1299334.3.peg.7139"/>